<sequence length="530" mass="57504">MVDDLEPCAEAAEPPDKDQVRAFLENLTGPSRGRIVWLSSDHPHISVDAERMLRVVSADGGKPATDNRALLRWSGETYEIEALPGTDIWVNGRQVGSAHLIHGDMIEFGEDGPMSRYRLCRNCYPTRWPVEEILSDTMAYARSSRRPFGPRLTNAFFEAGRRLLLETSLLFRLTVIAVLIVLTTVVALQWQSDRLIRQAIGEEALRLEAITTALAETRRQALSADELALLREQLDLQLAGNADRLTRLERRLDASARVIRETTASVAFLQGAYGLRETESGRLLRHVLNAEGVPLQTPFGKPLVDVEGNGDPLEFQFTGTGFLLTGSGYLVTNRHVALPWTSGDRMRAFREGGFEPEMLRLMVFLPGLSDPVDATFLAAGGTADLALLSVPREASEGRGLSLSESPLETGDEVIVMGFPTGLRALLAQAGQPFLTKLEDAGETDFWTVAARLSEQGKIAPLASRGIIAQITPMAVIYDAETTIGGSGGPALDSDGTVVAINTAILPEFGGANIGVPVAELHRLLDAMAED</sequence>
<feature type="transmembrane region" description="Helical" evidence="1">
    <location>
        <begin position="169"/>
        <end position="190"/>
    </location>
</feature>
<evidence type="ECO:0000256" key="1">
    <source>
        <dbReference type="SAM" id="Phobius"/>
    </source>
</evidence>
<dbReference type="GO" id="GO:0004252">
    <property type="term" value="F:serine-type endopeptidase activity"/>
    <property type="evidence" value="ECO:0007669"/>
    <property type="project" value="InterPro"/>
</dbReference>
<dbReference type="PANTHER" id="PTHR43019">
    <property type="entry name" value="SERINE ENDOPROTEASE DEGS"/>
    <property type="match status" value="1"/>
</dbReference>
<dbReference type="InterPro" id="IPR043504">
    <property type="entry name" value="Peptidase_S1_PA_chymotrypsin"/>
</dbReference>
<dbReference type="EMBL" id="CP048788">
    <property type="protein sequence ID" value="QJF51835.1"/>
    <property type="molecule type" value="Genomic_DNA"/>
</dbReference>
<dbReference type="InterPro" id="IPR009003">
    <property type="entry name" value="Peptidase_S1_PA"/>
</dbReference>
<keyword evidence="3" id="KW-1185">Reference proteome</keyword>
<dbReference type="GO" id="GO:0006508">
    <property type="term" value="P:proteolysis"/>
    <property type="evidence" value="ECO:0007669"/>
    <property type="project" value="InterPro"/>
</dbReference>
<accession>A0A858ST30</accession>
<dbReference type="PANTHER" id="PTHR43019:SF23">
    <property type="entry name" value="PROTEASE DO-LIKE 5, CHLOROPLASTIC"/>
    <property type="match status" value="1"/>
</dbReference>
<dbReference type="Gene3D" id="2.40.10.10">
    <property type="entry name" value="Trypsin-like serine proteases"/>
    <property type="match status" value="2"/>
</dbReference>
<dbReference type="SUPFAM" id="SSF50494">
    <property type="entry name" value="Trypsin-like serine proteases"/>
    <property type="match status" value="1"/>
</dbReference>
<keyword evidence="1" id="KW-1133">Transmembrane helix</keyword>
<dbReference type="RefSeq" id="WP_169641053.1">
    <property type="nucleotide sequence ID" value="NZ_CP048788.1"/>
</dbReference>
<dbReference type="AlphaFoldDB" id="A0A858ST30"/>
<evidence type="ECO:0000313" key="3">
    <source>
        <dbReference type="Proteomes" id="UP000503308"/>
    </source>
</evidence>
<reference evidence="2 3" key="1">
    <citation type="submission" date="2020-02" db="EMBL/GenBank/DDBJ databases">
        <title>Genome sequence of Roseobacter ponti.</title>
        <authorList>
            <person name="Hollensteiner J."/>
            <person name="Schneider D."/>
            <person name="Poehlein A."/>
            <person name="Daniel R."/>
        </authorList>
    </citation>
    <scope>NUCLEOTIDE SEQUENCE [LARGE SCALE GENOMIC DNA]</scope>
    <source>
        <strain evidence="2 3">DSM 106830</strain>
    </source>
</reference>
<evidence type="ECO:0000313" key="2">
    <source>
        <dbReference type="EMBL" id="QJF51835.1"/>
    </source>
</evidence>
<gene>
    <name evidence="2" type="ORF">G3256_12010</name>
</gene>
<dbReference type="Pfam" id="PF13365">
    <property type="entry name" value="Trypsin_2"/>
    <property type="match status" value="1"/>
</dbReference>
<name>A0A858ST30_9RHOB</name>
<dbReference type="KEGG" id="rpon:G3256_12010"/>
<proteinExistence type="predicted"/>
<dbReference type="Proteomes" id="UP000503308">
    <property type="component" value="Chromosome"/>
</dbReference>
<dbReference type="InterPro" id="IPR001940">
    <property type="entry name" value="Peptidase_S1C"/>
</dbReference>
<keyword evidence="1" id="KW-0472">Membrane</keyword>
<protein>
    <submittedName>
        <fullName evidence="2">Uncharacterized protein</fullName>
    </submittedName>
</protein>
<dbReference type="PRINTS" id="PR00834">
    <property type="entry name" value="PROTEASES2C"/>
</dbReference>
<keyword evidence="1" id="KW-0812">Transmembrane</keyword>
<organism evidence="2 3">
    <name type="scientific">Roseobacter ponti</name>
    <dbReference type="NCBI Taxonomy" id="1891787"/>
    <lineage>
        <taxon>Bacteria</taxon>
        <taxon>Pseudomonadati</taxon>
        <taxon>Pseudomonadota</taxon>
        <taxon>Alphaproteobacteria</taxon>
        <taxon>Rhodobacterales</taxon>
        <taxon>Roseobacteraceae</taxon>
        <taxon>Roseobacter</taxon>
    </lineage>
</organism>